<gene>
    <name evidence="2" type="ORF">GLW00_12805</name>
</gene>
<dbReference type="Proteomes" id="UP000450457">
    <property type="component" value="Unassembled WGS sequence"/>
</dbReference>
<comment type="caution">
    <text evidence="2">The sequence shown here is derived from an EMBL/GenBank/DDBJ whole genome shotgun (WGS) entry which is preliminary data.</text>
</comment>
<keyword evidence="1" id="KW-0472">Membrane</keyword>
<dbReference type="GeneID" id="78007883"/>
<keyword evidence="1" id="KW-1133">Transmembrane helix</keyword>
<dbReference type="RefSeq" id="WP_160914643.1">
    <property type="nucleotide sequence ID" value="NZ_WMFA01000004.1"/>
</dbReference>
<dbReference type="AlphaFoldDB" id="A0A845FD01"/>
<proteinExistence type="predicted"/>
<keyword evidence="1" id="KW-0812">Transmembrane</keyword>
<feature type="transmembrane region" description="Helical" evidence="1">
    <location>
        <begin position="14"/>
        <end position="34"/>
    </location>
</feature>
<dbReference type="EMBL" id="WMFA01000004">
    <property type="protein sequence ID" value="MYL71739.1"/>
    <property type="molecule type" value="Genomic_DNA"/>
</dbReference>
<evidence type="ECO:0000313" key="3">
    <source>
        <dbReference type="Proteomes" id="UP000450457"/>
    </source>
</evidence>
<evidence type="ECO:0000313" key="2">
    <source>
        <dbReference type="EMBL" id="MYL71739.1"/>
    </source>
</evidence>
<organism evidence="2 3">
    <name type="scientific">Halobacillus litoralis</name>
    <dbReference type="NCBI Taxonomy" id="45668"/>
    <lineage>
        <taxon>Bacteria</taxon>
        <taxon>Bacillati</taxon>
        <taxon>Bacillota</taxon>
        <taxon>Bacilli</taxon>
        <taxon>Bacillales</taxon>
        <taxon>Bacillaceae</taxon>
        <taxon>Halobacillus</taxon>
    </lineage>
</organism>
<accession>A0A845FD01</accession>
<protein>
    <submittedName>
        <fullName evidence="2">Uncharacterized protein</fullName>
    </submittedName>
</protein>
<name>A0A845FD01_9BACI</name>
<sequence length="163" mass="19105">MSCYFTNLIRDPSFMGALLGALITGGIAISVFLYQNYLEKKKEKEHHKKVYYNIRKPLKLISDSIPTLQEKLSEELIFNASEILTYKNLFDIASKLIDGVEAKDMPIDLLESYLKIKDSIDGFKIYISAIEERQKLNGFFKQEFLDDIEVFIKYYKQLEEYFK</sequence>
<reference evidence="2 3" key="1">
    <citation type="submission" date="2019-11" db="EMBL/GenBank/DDBJ databases">
        <title>Genome sequences of 17 halophilic strains isolated from different environments.</title>
        <authorList>
            <person name="Furrow R.E."/>
        </authorList>
    </citation>
    <scope>NUCLEOTIDE SEQUENCE [LARGE SCALE GENOMIC DNA]</scope>
    <source>
        <strain evidence="2 3">SL-4</strain>
    </source>
</reference>
<evidence type="ECO:0000256" key="1">
    <source>
        <dbReference type="SAM" id="Phobius"/>
    </source>
</evidence>